<dbReference type="Gene3D" id="2.60.120.10">
    <property type="entry name" value="Jelly Rolls"/>
    <property type="match status" value="1"/>
</dbReference>
<evidence type="ECO:0000313" key="3">
    <source>
        <dbReference type="Proteomes" id="UP001363010"/>
    </source>
</evidence>
<dbReference type="InterPro" id="IPR011051">
    <property type="entry name" value="RmlC_Cupin_sf"/>
</dbReference>
<evidence type="ECO:0000313" key="2">
    <source>
        <dbReference type="EMBL" id="MEJ8827457.1"/>
    </source>
</evidence>
<dbReference type="Pfam" id="PF07883">
    <property type="entry name" value="Cupin_2"/>
    <property type="match status" value="1"/>
</dbReference>
<name>A0ABU8WBM1_9BURK</name>
<dbReference type="InterPro" id="IPR013096">
    <property type="entry name" value="Cupin_2"/>
</dbReference>
<protein>
    <submittedName>
        <fullName evidence="2">Cupin domain-containing protein</fullName>
    </submittedName>
</protein>
<dbReference type="InterPro" id="IPR014710">
    <property type="entry name" value="RmlC-like_jellyroll"/>
</dbReference>
<gene>
    <name evidence="2" type="ORF">WKW80_36705</name>
</gene>
<dbReference type="EMBL" id="JBBKZV010000072">
    <property type="protein sequence ID" value="MEJ8827457.1"/>
    <property type="molecule type" value="Genomic_DNA"/>
</dbReference>
<comment type="caution">
    <text evidence="2">The sequence shown here is derived from an EMBL/GenBank/DDBJ whole genome shotgun (WGS) entry which is preliminary data.</text>
</comment>
<evidence type="ECO:0000259" key="1">
    <source>
        <dbReference type="Pfam" id="PF07883"/>
    </source>
</evidence>
<sequence length="73" mass="8181">MTFKTTAAEGWNAYTVCEAIEPPDSGAGYHRHATYDETFFICEGHYDFRLDGKLLKLGPGDVVFVPRAHRTDS</sequence>
<keyword evidence="3" id="KW-1185">Reference proteome</keyword>
<accession>A0ABU8WBM1</accession>
<dbReference type="Proteomes" id="UP001363010">
    <property type="component" value="Unassembled WGS sequence"/>
</dbReference>
<reference evidence="2 3" key="1">
    <citation type="submission" date="2024-03" db="EMBL/GenBank/DDBJ databases">
        <title>Novel species of the genus Variovorax.</title>
        <authorList>
            <person name="Liu Q."/>
            <person name="Xin Y.-H."/>
        </authorList>
    </citation>
    <scope>NUCLEOTIDE SEQUENCE [LARGE SCALE GENOMIC DNA]</scope>
    <source>
        <strain evidence="2 3">KACC 18501</strain>
    </source>
</reference>
<dbReference type="RefSeq" id="WP_340368479.1">
    <property type="nucleotide sequence ID" value="NZ_JBBKZV010000072.1"/>
</dbReference>
<proteinExistence type="predicted"/>
<dbReference type="SUPFAM" id="SSF51182">
    <property type="entry name" value="RmlC-like cupins"/>
    <property type="match status" value="1"/>
</dbReference>
<feature type="domain" description="Cupin type-2" evidence="1">
    <location>
        <begin position="22"/>
        <end position="67"/>
    </location>
</feature>
<organism evidence="2 3">
    <name type="scientific">Variovorax humicola</name>
    <dbReference type="NCBI Taxonomy" id="1769758"/>
    <lineage>
        <taxon>Bacteria</taxon>
        <taxon>Pseudomonadati</taxon>
        <taxon>Pseudomonadota</taxon>
        <taxon>Betaproteobacteria</taxon>
        <taxon>Burkholderiales</taxon>
        <taxon>Comamonadaceae</taxon>
        <taxon>Variovorax</taxon>
    </lineage>
</organism>